<evidence type="ECO:0000256" key="5">
    <source>
        <dbReference type="ARBA" id="ARBA00022643"/>
    </source>
</evidence>
<gene>
    <name evidence="9" type="primary">TAH18</name>
    <name evidence="13" type="ORF">QBC33DRAFT_581866</name>
</gene>
<feature type="binding site" evidence="9">
    <location>
        <begin position="559"/>
        <end position="560"/>
    </location>
    <ligand>
        <name>NADP(+)</name>
        <dbReference type="ChEBI" id="CHEBI:58349"/>
    </ligand>
</feature>
<dbReference type="PROSITE" id="PS50902">
    <property type="entry name" value="FLAVODOXIN_LIKE"/>
    <property type="match status" value="1"/>
</dbReference>
<dbReference type="GO" id="GO:0050660">
    <property type="term" value="F:flavin adenine dinucleotide binding"/>
    <property type="evidence" value="ECO:0007669"/>
    <property type="project" value="UniProtKB-UniRule"/>
</dbReference>
<keyword evidence="4 9" id="KW-0285">Flavoprotein</keyword>
<dbReference type="InterPro" id="IPR017938">
    <property type="entry name" value="Riboflavin_synthase-like_b-brl"/>
</dbReference>
<dbReference type="InterPro" id="IPR029039">
    <property type="entry name" value="Flavoprotein-like_sf"/>
</dbReference>
<dbReference type="PROSITE" id="PS51384">
    <property type="entry name" value="FAD_FR"/>
    <property type="match status" value="1"/>
</dbReference>
<dbReference type="InterPro" id="IPR003097">
    <property type="entry name" value="CysJ-like_FAD-binding"/>
</dbReference>
<feature type="binding site" evidence="9">
    <location>
        <begin position="411"/>
        <end position="414"/>
    </location>
    <ligand>
        <name>FAD</name>
        <dbReference type="ChEBI" id="CHEBI:57692"/>
    </ligand>
</feature>
<dbReference type="GO" id="GO:0016226">
    <property type="term" value="P:iron-sulfur cluster assembly"/>
    <property type="evidence" value="ECO:0007669"/>
    <property type="project" value="UniProtKB-UniRule"/>
</dbReference>
<feature type="compositionally biased region" description="Pro residues" evidence="10">
    <location>
        <begin position="579"/>
        <end position="591"/>
    </location>
</feature>
<feature type="binding site" evidence="9">
    <location>
        <begin position="454"/>
        <end position="457"/>
    </location>
    <ligand>
        <name>FAD</name>
        <dbReference type="ChEBI" id="CHEBI:57692"/>
    </ligand>
</feature>
<feature type="binding site" evidence="9">
    <location>
        <begin position="12"/>
        <end position="17"/>
    </location>
    <ligand>
        <name>FMN</name>
        <dbReference type="ChEBI" id="CHEBI:58210"/>
    </ligand>
</feature>
<dbReference type="InterPro" id="IPR017927">
    <property type="entry name" value="FAD-bd_FR_type"/>
</dbReference>
<comment type="similarity">
    <text evidence="9">In the C-terminal section; belongs to the flavoprotein pyridine nucleotide cytochrome reductase family.</text>
</comment>
<feature type="domain" description="FAD-binding FR-type" evidence="12">
    <location>
        <begin position="214"/>
        <end position="487"/>
    </location>
</feature>
<dbReference type="GO" id="GO:0005739">
    <property type="term" value="C:mitochondrion"/>
    <property type="evidence" value="ECO:0007669"/>
    <property type="project" value="UniProtKB-SubCell"/>
</dbReference>
<comment type="similarity">
    <text evidence="9">In the N-terminal section; belongs to the flavodoxin family.</text>
</comment>
<keyword evidence="3 9" id="KW-0963">Cytoplasm</keyword>
<dbReference type="Pfam" id="PF00258">
    <property type="entry name" value="Flavodoxin_1"/>
    <property type="match status" value="1"/>
</dbReference>
<dbReference type="InterPro" id="IPR001709">
    <property type="entry name" value="Flavoprot_Pyr_Nucl_cyt_Rdtase"/>
</dbReference>
<evidence type="ECO:0000256" key="10">
    <source>
        <dbReference type="SAM" id="MobiDB-lite"/>
    </source>
</evidence>
<feature type="region of interest" description="Disordered" evidence="10">
    <location>
        <begin position="560"/>
        <end position="597"/>
    </location>
</feature>
<dbReference type="PANTHER" id="PTHR19384:SF10">
    <property type="entry name" value="NADPH-DEPENDENT DIFLAVIN OXIDOREDUCTASE 1"/>
    <property type="match status" value="1"/>
</dbReference>
<comment type="caution">
    <text evidence="9">Lacks conserved residue(s) required for the propagation of feature annotation.</text>
</comment>
<feature type="domain" description="Flavodoxin-like" evidence="11">
    <location>
        <begin position="6"/>
        <end position="150"/>
    </location>
</feature>
<dbReference type="InterPro" id="IPR001433">
    <property type="entry name" value="OxRdtase_FAD/NAD-bd"/>
</dbReference>
<feature type="binding site" evidence="9">
    <location>
        <position position="498"/>
    </location>
    <ligand>
        <name>NADP(+)</name>
        <dbReference type="ChEBI" id="CHEBI:58349"/>
    </ligand>
</feature>
<feature type="binding site" evidence="9">
    <location>
        <position position="381"/>
    </location>
    <ligand>
        <name>FAD</name>
        <dbReference type="ChEBI" id="CHEBI:57692"/>
    </ligand>
</feature>
<feature type="binding site" evidence="9">
    <location>
        <position position="680"/>
    </location>
    <ligand>
        <name>FAD</name>
        <dbReference type="ChEBI" id="CHEBI:57692"/>
    </ligand>
</feature>
<name>A0AAJ0BPS9_9PEZI</name>
<dbReference type="InterPro" id="IPR028879">
    <property type="entry name" value="NDOR1"/>
</dbReference>
<keyword evidence="6 9" id="KW-0274">FAD</keyword>
<dbReference type="InterPro" id="IPR039261">
    <property type="entry name" value="FNR_nucleotide-bd"/>
</dbReference>
<evidence type="ECO:0000256" key="1">
    <source>
        <dbReference type="ARBA" id="ARBA00001917"/>
    </source>
</evidence>
<evidence type="ECO:0000256" key="9">
    <source>
        <dbReference type="HAMAP-Rule" id="MF_03178"/>
    </source>
</evidence>
<dbReference type="EC" id="1.18.1.-" evidence="9"/>
<dbReference type="SUPFAM" id="SSF52218">
    <property type="entry name" value="Flavoproteins"/>
    <property type="match status" value="1"/>
</dbReference>
<comment type="cofactor">
    <cofactor evidence="2 9">
        <name>FAD</name>
        <dbReference type="ChEBI" id="CHEBI:57692"/>
    </cofactor>
</comment>
<evidence type="ECO:0000256" key="7">
    <source>
        <dbReference type="ARBA" id="ARBA00022857"/>
    </source>
</evidence>
<comment type="subunit">
    <text evidence="9">Interacts with DRE2; as part of the cytosolic iron-sulfur (Fe-S) protein assembly (CIA) machinery.</text>
</comment>
<dbReference type="SUPFAM" id="SSF52343">
    <property type="entry name" value="Ferredoxin reductase-like, C-terminal NADP-linked domain"/>
    <property type="match status" value="1"/>
</dbReference>
<evidence type="ECO:0000259" key="12">
    <source>
        <dbReference type="PROSITE" id="PS51384"/>
    </source>
</evidence>
<feature type="binding site" evidence="9">
    <location>
        <begin position="97"/>
        <end position="106"/>
    </location>
    <ligand>
        <name>FMN</name>
        <dbReference type="ChEBI" id="CHEBI:58210"/>
    </ligand>
</feature>
<dbReference type="GO" id="GO:0050661">
    <property type="term" value="F:NADP binding"/>
    <property type="evidence" value="ECO:0007669"/>
    <property type="project" value="UniProtKB-UniRule"/>
</dbReference>
<comment type="function">
    <text evidence="9">NADPH-dependent reductase which is a central component of the cytosolic iron-sulfur (Fe-S) protein assembly (CIA) machinery. Transfers electrons from NADPH via its FAD and FMN prosthetic groups to the [2Fe-2S] cluster of DRE2, another key component of the CIA machinery. In turn, this reduced cluster provides electrons for assembly of cytosolic iron-sulfur cluster proteins. Positively controls H(2)O(2)-induced cell death.</text>
</comment>
<feature type="binding site" evidence="9">
    <location>
        <begin position="59"/>
        <end position="62"/>
    </location>
    <ligand>
        <name>FMN</name>
        <dbReference type="ChEBI" id="CHEBI:58210"/>
    </ligand>
</feature>
<dbReference type="GO" id="GO:0005829">
    <property type="term" value="C:cytosol"/>
    <property type="evidence" value="ECO:0007669"/>
    <property type="project" value="TreeGrafter"/>
</dbReference>
<comment type="similarity">
    <text evidence="9">Belongs to the NADPH-dependent diflavin oxidoreductase NDOR1 family.</text>
</comment>
<dbReference type="EMBL" id="MU839040">
    <property type="protein sequence ID" value="KAK1762249.1"/>
    <property type="molecule type" value="Genomic_DNA"/>
</dbReference>
<keyword evidence="5 9" id="KW-0288">FMN</keyword>
<organism evidence="13 14">
    <name type="scientific">Phialemonium atrogriseum</name>
    <dbReference type="NCBI Taxonomy" id="1093897"/>
    <lineage>
        <taxon>Eukaryota</taxon>
        <taxon>Fungi</taxon>
        <taxon>Dikarya</taxon>
        <taxon>Ascomycota</taxon>
        <taxon>Pezizomycotina</taxon>
        <taxon>Sordariomycetes</taxon>
        <taxon>Sordariomycetidae</taxon>
        <taxon>Cephalothecales</taxon>
        <taxon>Cephalothecaceae</taxon>
        <taxon>Phialemonium</taxon>
    </lineage>
</organism>
<dbReference type="Pfam" id="PF00175">
    <property type="entry name" value="NAD_binding_1"/>
    <property type="match status" value="1"/>
</dbReference>
<dbReference type="Gene3D" id="2.40.30.10">
    <property type="entry name" value="Translation factors"/>
    <property type="match status" value="1"/>
</dbReference>
<evidence type="ECO:0000256" key="8">
    <source>
        <dbReference type="ARBA" id="ARBA00023002"/>
    </source>
</evidence>
<evidence type="ECO:0000256" key="3">
    <source>
        <dbReference type="ARBA" id="ARBA00022490"/>
    </source>
</evidence>
<dbReference type="SUPFAM" id="SSF63380">
    <property type="entry name" value="Riboflavin synthase domain-like"/>
    <property type="match status" value="1"/>
</dbReference>
<dbReference type="Gene3D" id="3.40.50.80">
    <property type="entry name" value="Nucleotide-binding domain of ferredoxin-NADP reductase (FNR) module"/>
    <property type="match status" value="1"/>
</dbReference>
<dbReference type="GO" id="GO:0160246">
    <property type="term" value="F:NADPH-iron-sulfur [2Fe-2S] protein oxidoreductase activity"/>
    <property type="evidence" value="ECO:0007669"/>
    <property type="project" value="InterPro"/>
</dbReference>
<reference evidence="13" key="1">
    <citation type="submission" date="2023-06" db="EMBL/GenBank/DDBJ databases">
        <title>Genome-scale phylogeny and comparative genomics of the fungal order Sordariales.</title>
        <authorList>
            <consortium name="Lawrence Berkeley National Laboratory"/>
            <person name="Hensen N."/>
            <person name="Bonometti L."/>
            <person name="Westerberg I."/>
            <person name="Brannstrom I.O."/>
            <person name="Guillou S."/>
            <person name="Cros-Aarteil S."/>
            <person name="Calhoun S."/>
            <person name="Haridas S."/>
            <person name="Kuo A."/>
            <person name="Mondo S."/>
            <person name="Pangilinan J."/>
            <person name="Riley R."/>
            <person name="Labutti K."/>
            <person name="Andreopoulos B."/>
            <person name="Lipzen A."/>
            <person name="Chen C."/>
            <person name="Yanf M."/>
            <person name="Daum C."/>
            <person name="Ng V."/>
            <person name="Clum A."/>
            <person name="Steindorff A."/>
            <person name="Ohm R."/>
            <person name="Martin F."/>
            <person name="Silar P."/>
            <person name="Natvig D."/>
            <person name="Lalanne C."/>
            <person name="Gautier V."/>
            <person name="Ament-Velasquez S.L."/>
            <person name="Kruys A."/>
            <person name="Hutchinson M.I."/>
            <person name="Powell A.J."/>
            <person name="Barry K."/>
            <person name="Miller A.N."/>
            <person name="Grigoriev I.V."/>
            <person name="Debuchy R."/>
            <person name="Gladieux P."/>
            <person name="Thoren M.H."/>
            <person name="Johannesson H."/>
        </authorList>
    </citation>
    <scope>NUCLEOTIDE SEQUENCE</scope>
    <source>
        <strain evidence="13">8032-3</strain>
    </source>
</reference>
<evidence type="ECO:0000313" key="14">
    <source>
        <dbReference type="Proteomes" id="UP001244011"/>
    </source>
</evidence>
<dbReference type="GO" id="GO:0016651">
    <property type="term" value="F:oxidoreductase activity, acting on NAD(P)H"/>
    <property type="evidence" value="ECO:0007669"/>
    <property type="project" value="UniProtKB-UniRule"/>
</dbReference>
<comment type="cofactor">
    <cofactor evidence="1 9">
        <name>FMN</name>
        <dbReference type="ChEBI" id="CHEBI:58210"/>
    </cofactor>
</comment>
<dbReference type="InterPro" id="IPR023173">
    <property type="entry name" value="NADPH_Cyt_P450_Rdtase_alpha"/>
</dbReference>
<dbReference type="PANTHER" id="PTHR19384">
    <property type="entry name" value="NITRIC OXIDE SYNTHASE-RELATED"/>
    <property type="match status" value="1"/>
</dbReference>
<accession>A0AAJ0BPS9</accession>
<comment type="subcellular location">
    <subcellularLocation>
        <location evidence="9">Cytoplasm</location>
    </subcellularLocation>
    <subcellularLocation>
        <location evidence="9">Mitochondrion</location>
    </subcellularLocation>
    <text evidence="9">Relocalizes to mitochondria after H(2)O(2) exposure.</text>
</comment>
<dbReference type="InterPro" id="IPR001094">
    <property type="entry name" value="Flavdoxin-like"/>
</dbReference>
<protein>
    <recommendedName>
        <fullName evidence="9">NADPH-dependent diflavin oxidoreductase 1</fullName>
        <ecNumber evidence="9">1.18.1.-</ecNumber>
    </recommendedName>
    <alternativeName>
        <fullName evidence="9">NADPH-dependent FMN and FAD-containing oxidoreductase</fullName>
    </alternativeName>
</protein>
<evidence type="ECO:0000256" key="4">
    <source>
        <dbReference type="ARBA" id="ARBA00022630"/>
    </source>
</evidence>
<feature type="binding site" evidence="9">
    <location>
        <position position="132"/>
    </location>
    <ligand>
        <name>FMN</name>
        <dbReference type="ChEBI" id="CHEBI:58210"/>
    </ligand>
</feature>
<evidence type="ECO:0000256" key="6">
    <source>
        <dbReference type="ARBA" id="ARBA00022827"/>
    </source>
</evidence>
<keyword evidence="9" id="KW-0496">Mitochondrion</keyword>
<dbReference type="Gene3D" id="1.20.990.10">
    <property type="entry name" value="NADPH-cytochrome p450 Reductase, Chain A, domain 3"/>
    <property type="match status" value="1"/>
</dbReference>
<evidence type="ECO:0000313" key="13">
    <source>
        <dbReference type="EMBL" id="KAK1762249.1"/>
    </source>
</evidence>
<dbReference type="Gene3D" id="3.40.50.360">
    <property type="match status" value="1"/>
</dbReference>
<dbReference type="PRINTS" id="PR00369">
    <property type="entry name" value="FLAVODOXIN"/>
</dbReference>
<feature type="binding site" evidence="9">
    <location>
        <begin position="609"/>
        <end position="613"/>
    </location>
    <ligand>
        <name>NADP(+)</name>
        <dbReference type="ChEBI" id="CHEBI:58349"/>
    </ligand>
</feature>
<keyword evidence="14" id="KW-1185">Reference proteome</keyword>
<evidence type="ECO:0000259" key="11">
    <source>
        <dbReference type="PROSITE" id="PS50902"/>
    </source>
</evidence>
<keyword evidence="7 9" id="KW-0521">NADP</keyword>
<comment type="caution">
    <text evidence="13">The sequence shown here is derived from an EMBL/GenBank/DDBJ whole genome shotgun (WGS) entry which is preliminary data.</text>
</comment>
<dbReference type="AlphaFoldDB" id="A0AAJ0BPS9"/>
<evidence type="ECO:0000256" key="2">
    <source>
        <dbReference type="ARBA" id="ARBA00001974"/>
    </source>
</evidence>
<dbReference type="FunFam" id="3.40.50.360:FF:000034">
    <property type="entry name" value="NADPH-dependent diflavin oxidoreductase 1"/>
    <property type="match status" value="1"/>
</dbReference>
<dbReference type="HAMAP" id="MF_03178">
    <property type="entry name" value="NDOR1"/>
    <property type="match status" value="1"/>
</dbReference>
<keyword evidence="8 9" id="KW-0560">Oxidoreductase</keyword>
<dbReference type="PRINTS" id="PR00371">
    <property type="entry name" value="FPNCR"/>
</dbReference>
<feature type="region of interest" description="Disordered" evidence="10">
    <location>
        <begin position="187"/>
        <end position="207"/>
    </location>
</feature>
<dbReference type="InterPro" id="IPR008254">
    <property type="entry name" value="Flavodoxin/NO_synth"/>
</dbReference>
<sequence>MAGRSMAILYGTETGNSEELAGELGKMAERLHFDTVVDEMNRFNLKDILQFSLVIFVTSTTGQGDMPKNASGLWKSLLRRKLPPNCLRSMRFTIFALGDSSYPKFNWAARKLHRRLCQLGALEFFKGGEGDERHDDGIDSIFVPWYQDLRAALLADYPLPASVQPIPDEVQLPPRIILRLASNTEEHVTSQPPLTRKRTSVDAGSAPDDLLPIPDTFKAHLVTNSRVTPPDHWQDVRLLTFHIREEDNATAIPNLLPGSTLVIYPKNYPEDVQQLIDLMGWNGLADRPLERVPYVKRTAGPNSLPHSLRSRFSGASKVHTWDGATLRDLLTHNFDITSVPKRNFIRELAAFTTSDMEKERLQELTAMGNLQDFYDYTSRPRRTIIELLQDFPHLKIPFERTMDLFPVIRGREFSIANGGVSLRADSSGDPGRVTVEILAAMVEYRTIIRKPRQGLCSRYLKHLADGATLRVGLKTSPSGPACDGPSTERPLIAIATGTGIAPIRSLIQERQHARSSASSPSHPPAPTVLFFGCRNESADFHFRHEWEATPDMRVVPAFSRDPVRPDDDDDEATAAAAMPPIPDPAPVPVPVPGQSAPPAVQALASERGRNYVQHQIRRRAAEVAALVGRGAMVCLCGNAGLMPLSVKEALLDSLVLGGLVGTRAEAEEFWPGVAFWQETW</sequence>
<dbReference type="Pfam" id="PF00667">
    <property type="entry name" value="FAD_binding_1"/>
    <property type="match status" value="1"/>
</dbReference>
<dbReference type="Proteomes" id="UP001244011">
    <property type="component" value="Unassembled WGS sequence"/>
</dbReference>
<dbReference type="GO" id="GO:0010181">
    <property type="term" value="F:FMN binding"/>
    <property type="evidence" value="ECO:0007669"/>
    <property type="project" value="UniProtKB-UniRule"/>
</dbReference>
<proteinExistence type="inferred from homology"/>
<comment type="catalytic activity">
    <reaction evidence="9">
        <text>2 oxidized [2Fe-2S]-[protein] + NADPH = 2 reduced [2Fe-2S]-[protein] + NADP(+) + H(+)</text>
        <dbReference type="Rhea" id="RHEA:67716"/>
        <dbReference type="Rhea" id="RHEA-COMP:17327"/>
        <dbReference type="Rhea" id="RHEA-COMP:17328"/>
        <dbReference type="ChEBI" id="CHEBI:15378"/>
        <dbReference type="ChEBI" id="CHEBI:33737"/>
        <dbReference type="ChEBI" id="CHEBI:33738"/>
        <dbReference type="ChEBI" id="CHEBI:57783"/>
        <dbReference type="ChEBI" id="CHEBI:58349"/>
    </reaction>
</comment>